<gene>
    <name evidence="3" type="ORF">FRC98_07250</name>
</gene>
<keyword evidence="4" id="KW-1185">Reference proteome</keyword>
<keyword evidence="2" id="KW-1133">Transmembrane helix</keyword>
<sequence>MPRKGPTSMSSPPDPTVDYDDVDDIIATAERLREKARNELTLEEMREVGAEVGIPADFIDRAHQKLQEERRAETIAAIRQKNRRQRMLTIIGGILVLILVAGAVSYSSTASRLNDLYAEVEQHQAEVANQKARQASVEAHYRDLPDSLDKQAELIGAENRVRVATQRFNEAAARYNRAVRLPPASMLTGGSLPIMVPLDHDTAPPN</sequence>
<dbReference type="OrthoDB" id="5507927at2"/>
<protein>
    <recommendedName>
        <fullName evidence="5">LemA family protein</fullName>
    </recommendedName>
</protein>
<dbReference type="SUPFAM" id="SSF140478">
    <property type="entry name" value="LemA-like"/>
    <property type="match status" value="1"/>
</dbReference>
<evidence type="ECO:0000313" key="4">
    <source>
        <dbReference type="Proteomes" id="UP000321412"/>
    </source>
</evidence>
<evidence type="ECO:0008006" key="5">
    <source>
        <dbReference type="Google" id="ProtNLM"/>
    </source>
</evidence>
<comment type="caution">
    <text evidence="3">The sequence shown here is derived from an EMBL/GenBank/DDBJ whole genome shotgun (WGS) entry which is preliminary data.</text>
</comment>
<keyword evidence="2" id="KW-0812">Transmembrane</keyword>
<organism evidence="3 4">
    <name type="scientific">Lujinxingia vulgaris</name>
    <dbReference type="NCBI Taxonomy" id="2600176"/>
    <lineage>
        <taxon>Bacteria</taxon>
        <taxon>Deltaproteobacteria</taxon>
        <taxon>Bradymonadales</taxon>
        <taxon>Lujinxingiaceae</taxon>
        <taxon>Lujinxingia</taxon>
    </lineage>
</organism>
<dbReference type="AlphaFoldDB" id="A0A5C6XCK3"/>
<dbReference type="Gene3D" id="1.20.1440.20">
    <property type="entry name" value="LemA-like domain"/>
    <property type="match status" value="1"/>
</dbReference>
<evidence type="ECO:0000256" key="1">
    <source>
        <dbReference type="SAM" id="MobiDB-lite"/>
    </source>
</evidence>
<keyword evidence="2" id="KW-0472">Membrane</keyword>
<accession>A0A5C6XCK3</accession>
<name>A0A5C6XCK3_9DELT</name>
<feature type="transmembrane region" description="Helical" evidence="2">
    <location>
        <begin position="87"/>
        <end position="106"/>
    </location>
</feature>
<feature type="region of interest" description="Disordered" evidence="1">
    <location>
        <begin position="1"/>
        <end position="20"/>
    </location>
</feature>
<evidence type="ECO:0000313" key="3">
    <source>
        <dbReference type="EMBL" id="TXD37481.1"/>
    </source>
</evidence>
<evidence type="ECO:0000256" key="2">
    <source>
        <dbReference type="SAM" id="Phobius"/>
    </source>
</evidence>
<dbReference type="Proteomes" id="UP000321412">
    <property type="component" value="Unassembled WGS sequence"/>
</dbReference>
<reference evidence="3 4" key="1">
    <citation type="submission" date="2019-08" db="EMBL/GenBank/DDBJ databases">
        <title>Bradymonadales sp. TMQ4.</title>
        <authorList>
            <person name="Liang Q."/>
        </authorList>
    </citation>
    <scope>NUCLEOTIDE SEQUENCE [LARGE SCALE GENOMIC DNA]</scope>
    <source>
        <strain evidence="3 4">TMQ4</strain>
    </source>
</reference>
<dbReference type="EMBL" id="VOSM01000003">
    <property type="protein sequence ID" value="TXD37481.1"/>
    <property type="molecule type" value="Genomic_DNA"/>
</dbReference>
<proteinExistence type="predicted"/>
<dbReference type="InterPro" id="IPR023353">
    <property type="entry name" value="LemA-like_dom_sf"/>
</dbReference>